<dbReference type="PANTHER" id="PTHR30026">
    <property type="entry name" value="OUTER MEMBRANE PROTEIN TOLC"/>
    <property type="match status" value="1"/>
</dbReference>
<evidence type="ECO:0000256" key="5">
    <source>
        <dbReference type="ARBA" id="ARBA00022692"/>
    </source>
</evidence>
<evidence type="ECO:0000256" key="6">
    <source>
        <dbReference type="ARBA" id="ARBA00023136"/>
    </source>
</evidence>
<evidence type="ECO:0000313" key="9">
    <source>
        <dbReference type="Proteomes" id="UP001285263"/>
    </source>
</evidence>
<comment type="similarity">
    <text evidence="2">Belongs to the outer membrane factor (OMF) (TC 1.B.17) family.</text>
</comment>
<dbReference type="EMBL" id="JAXCLA010000002">
    <property type="protein sequence ID" value="MDY0743962.1"/>
    <property type="molecule type" value="Genomic_DNA"/>
</dbReference>
<dbReference type="Pfam" id="PF02321">
    <property type="entry name" value="OEP"/>
    <property type="match status" value="2"/>
</dbReference>
<evidence type="ECO:0000313" key="8">
    <source>
        <dbReference type="EMBL" id="MDY0743962.1"/>
    </source>
</evidence>
<proteinExistence type="inferred from homology"/>
<dbReference type="InterPro" id="IPR010130">
    <property type="entry name" value="T1SS_OMP_TolC"/>
</dbReference>
<name>A0ABU5DCG2_9BURK</name>
<evidence type="ECO:0000256" key="7">
    <source>
        <dbReference type="ARBA" id="ARBA00023237"/>
    </source>
</evidence>
<gene>
    <name evidence="8" type="ORF">SNE35_05575</name>
</gene>
<dbReference type="NCBIfam" id="TIGR01844">
    <property type="entry name" value="type_I_sec_TolC"/>
    <property type="match status" value="1"/>
</dbReference>
<sequence>MPIPHLALLVVLSTGLVAPASAVDLLASWRAARLHDAGLMAADAALRVALEKIPQGDALLAPRLDLTANAGQSAQLYRPGETVAAHPPSGLNGQGYGADLVLTKPLYDAASSAARDRLHREAEQARQQYVASVQDLMLRVARAYFDVLLARENLTLATAQAQAVGEQLALAREKYALGLAPITDTDDAQARHDSLLAAEVTNANDLANKSDAFSVLTGLDAGDVAPLSASLPVLAPEPAELARWQDQALHDNTTLRQLALGVSIAAGQIDQYKWQGAPVVSLSASLGRQYQAGSISTSGGRDVTSTGAVGLLLTIPLLDGHLRQSQLRQAYAAREQQQYTLEAGQREIERATRQYFTALRDGAHRVRALERARVSGESSIRSSKLGQEVGVRTVIDVLNAEQNYYQTLSSLTAARADYLYSELQLAAAAGALDETALAHTNAALDATTGGAQ</sequence>
<dbReference type="PANTHER" id="PTHR30026:SF20">
    <property type="entry name" value="OUTER MEMBRANE PROTEIN TOLC"/>
    <property type="match status" value="1"/>
</dbReference>
<accession>A0ABU5DCG2</accession>
<evidence type="ECO:0000256" key="2">
    <source>
        <dbReference type="ARBA" id="ARBA00007613"/>
    </source>
</evidence>
<organism evidence="8 9">
    <name type="scientific">Roseateles agri</name>
    <dbReference type="NCBI Taxonomy" id="3098619"/>
    <lineage>
        <taxon>Bacteria</taxon>
        <taxon>Pseudomonadati</taxon>
        <taxon>Pseudomonadota</taxon>
        <taxon>Betaproteobacteria</taxon>
        <taxon>Burkholderiales</taxon>
        <taxon>Sphaerotilaceae</taxon>
        <taxon>Roseateles</taxon>
    </lineage>
</organism>
<dbReference type="Gene3D" id="1.20.1600.10">
    <property type="entry name" value="Outer membrane efflux proteins (OEP)"/>
    <property type="match status" value="1"/>
</dbReference>
<keyword evidence="6" id="KW-0472">Membrane</keyword>
<protein>
    <submittedName>
        <fullName evidence="8">TolC family outer membrane protein</fullName>
    </submittedName>
</protein>
<dbReference type="InterPro" id="IPR003423">
    <property type="entry name" value="OMP_efflux"/>
</dbReference>
<dbReference type="RefSeq" id="WP_320421875.1">
    <property type="nucleotide sequence ID" value="NZ_JAXCLA010000002.1"/>
</dbReference>
<keyword evidence="7" id="KW-0998">Cell outer membrane</keyword>
<keyword evidence="5" id="KW-0812">Transmembrane</keyword>
<keyword evidence="3" id="KW-0813">Transport</keyword>
<evidence type="ECO:0000256" key="1">
    <source>
        <dbReference type="ARBA" id="ARBA00004442"/>
    </source>
</evidence>
<keyword evidence="4" id="KW-1134">Transmembrane beta strand</keyword>
<evidence type="ECO:0000256" key="4">
    <source>
        <dbReference type="ARBA" id="ARBA00022452"/>
    </source>
</evidence>
<comment type="caution">
    <text evidence="8">The sequence shown here is derived from an EMBL/GenBank/DDBJ whole genome shotgun (WGS) entry which is preliminary data.</text>
</comment>
<keyword evidence="9" id="KW-1185">Reference proteome</keyword>
<comment type="subcellular location">
    <subcellularLocation>
        <location evidence="1">Cell outer membrane</location>
    </subcellularLocation>
</comment>
<reference evidence="8 9" key="1">
    <citation type="submission" date="2023-11" db="EMBL/GenBank/DDBJ databases">
        <title>Paucibacter sp. nov., isolated from fresh soil in Korea.</title>
        <authorList>
            <person name="Le N.T.T."/>
        </authorList>
    </citation>
    <scope>NUCLEOTIDE SEQUENCE [LARGE SCALE GENOMIC DNA]</scope>
    <source>
        <strain evidence="8 9">R3-3</strain>
    </source>
</reference>
<dbReference type="Proteomes" id="UP001285263">
    <property type="component" value="Unassembled WGS sequence"/>
</dbReference>
<evidence type="ECO:0000256" key="3">
    <source>
        <dbReference type="ARBA" id="ARBA00022448"/>
    </source>
</evidence>
<dbReference type="SUPFAM" id="SSF56954">
    <property type="entry name" value="Outer membrane efflux proteins (OEP)"/>
    <property type="match status" value="1"/>
</dbReference>
<dbReference type="InterPro" id="IPR051906">
    <property type="entry name" value="TolC-like"/>
</dbReference>